<keyword evidence="2" id="KW-1185">Reference proteome</keyword>
<dbReference type="EMBL" id="RDRA01000034">
    <property type="protein sequence ID" value="RXG86645.1"/>
    <property type="molecule type" value="Genomic_DNA"/>
</dbReference>
<organism evidence="1 2">
    <name type="scientific">Bradyrhizobium zhanjiangense</name>
    <dbReference type="NCBI Taxonomy" id="1325107"/>
    <lineage>
        <taxon>Bacteria</taxon>
        <taxon>Pseudomonadati</taxon>
        <taxon>Pseudomonadota</taxon>
        <taxon>Alphaproteobacteria</taxon>
        <taxon>Hyphomicrobiales</taxon>
        <taxon>Nitrobacteraceae</taxon>
        <taxon>Bradyrhizobium</taxon>
    </lineage>
</organism>
<name>A0ABY0D9N9_9BRAD</name>
<protein>
    <submittedName>
        <fullName evidence="1">Transposase</fullName>
    </submittedName>
</protein>
<dbReference type="Proteomes" id="UP000289946">
    <property type="component" value="Unassembled WGS sequence"/>
</dbReference>
<gene>
    <name evidence="1" type="ORF">EAS62_37190</name>
</gene>
<proteinExistence type="predicted"/>
<comment type="caution">
    <text evidence="1">The sequence shown here is derived from an EMBL/GenBank/DDBJ whole genome shotgun (WGS) entry which is preliminary data.</text>
</comment>
<sequence length="64" mass="6960">MAGEKVFIDYSGKKIGIADPAYTEIFVAVTGASNYTYAEATWTQALADWIERACSASSAAYRAW</sequence>
<dbReference type="RefSeq" id="WP_128942726.1">
    <property type="nucleotide sequence ID" value="NZ_RDRA01000034.1"/>
</dbReference>
<evidence type="ECO:0000313" key="2">
    <source>
        <dbReference type="Proteomes" id="UP000289946"/>
    </source>
</evidence>
<evidence type="ECO:0000313" key="1">
    <source>
        <dbReference type="EMBL" id="RXG86645.1"/>
    </source>
</evidence>
<accession>A0ABY0D9N9</accession>
<reference evidence="1 2" key="1">
    <citation type="submission" date="2018-10" db="EMBL/GenBank/DDBJ databases">
        <title>Bradyrhizobium sp. nov., isolated from effective nodules of peanut in China.</title>
        <authorList>
            <person name="Li Y."/>
        </authorList>
    </citation>
    <scope>NUCLEOTIDE SEQUENCE [LARGE SCALE GENOMIC DNA]</scope>
    <source>
        <strain evidence="1 2">CCBAU 51781</strain>
    </source>
</reference>